<evidence type="ECO:0000313" key="2">
    <source>
        <dbReference type="EMBL" id="KAL3417340.1"/>
    </source>
</evidence>
<gene>
    <name evidence="2" type="ORF">PVAG01_11340</name>
</gene>
<name>A0ABR4P220_9HELO</name>
<keyword evidence="3" id="KW-1185">Reference proteome</keyword>
<keyword evidence="1" id="KW-0732">Signal</keyword>
<protein>
    <submittedName>
        <fullName evidence="2">Uncharacterized protein</fullName>
    </submittedName>
</protein>
<sequence>MSRIFEMLILLLQLRVVLAQTLPFTVTGFLDSATANSGSALNRGGRVSISGFSVTIPDNLLVEFPALFVPFAAFVSGVRPGPSEVSINGNIVNGEIIAGQMTCSQLDLAFATGVVSKLDTDGRITLASGPVLRINDPRAVYSAGYTAVPFFTADDENPSVTSFSGFPICVPRSADDAQCPQSNRPTGVASL</sequence>
<feature type="signal peptide" evidence="1">
    <location>
        <begin position="1"/>
        <end position="19"/>
    </location>
</feature>
<evidence type="ECO:0000256" key="1">
    <source>
        <dbReference type="SAM" id="SignalP"/>
    </source>
</evidence>
<proteinExistence type="predicted"/>
<evidence type="ECO:0000313" key="3">
    <source>
        <dbReference type="Proteomes" id="UP001629113"/>
    </source>
</evidence>
<organism evidence="2 3">
    <name type="scientific">Phlyctema vagabunda</name>
    <dbReference type="NCBI Taxonomy" id="108571"/>
    <lineage>
        <taxon>Eukaryota</taxon>
        <taxon>Fungi</taxon>
        <taxon>Dikarya</taxon>
        <taxon>Ascomycota</taxon>
        <taxon>Pezizomycotina</taxon>
        <taxon>Leotiomycetes</taxon>
        <taxon>Helotiales</taxon>
        <taxon>Dermateaceae</taxon>
        <taxon>Phlyctema</taxon>
    </lineage>
</organism>
<dbReference type="EMBL" id="JBFCZG010000011">
    <property type="protein sequence ID" value="KAL3417340.1"/>
    <property type="molecule type" value="Genomic_DNA"/>
</dbReference>
<reference evidence="2 3" key="1">
    <citation type="submission" date="2024-06" db="EMBL/GenBank/DDBJ databases">
        <title>Complete genome of Phlyctema vagabunda strain 19-DSS-EL-015.</title>
        <authorList>
            <person name="Fiorenzani C."/>
        </authorList>
    </citation>
    <scope>NUCLEOTIDE SEQUENCE [LARGE SCALE GENOMIC DNA]</scope>
    <source>
        <strain evidence="2 3">19-DSS-EL-015</strain>
    </source>
</reference>
<accession>A0ABR4P220</accession>
<dbReference type="Proteomes" id="UP001629113">
    <property type="component" value="Unassembled WGS sequence"/>
</dbReference>
<comment type="caution">
    <text evidence="2">The sequence shown here is derived from an EMBL/GenBank/DDBJ whole genome shotgun (WGS) entry which is preliminary data.</text>
</comment>
<feature type="chain" id="PRO_5046933273" evidence="1">
    <location>
        <begin position="20"/>
        <end position="191"/>
    </location>
</feature>